<keyword evidence="4 9" id="KW-0812">Transmembrane</keyword>
<evidence type="ECO:0000256" key="1">
    <source>
        <dbReference type="ARBA" id="ARBA00004162"/>
    </source>
</evidence>
<dbReference type="RefSeq" id="WP_269877778.1">
    <property type="nucleotide sequence ID" value="NZ_JAPZVM010000005.1"/>
</dbReference>
<comment type="caution">
    <text evidence="10">The sequence shown here is derived from an EMBL/GenBank/DDBJ whole genome shotgun (WGS) entry which is preliminary data.</text>
</comment>
<name>A0ABT4PHP0_9BACT</name>
<evidence type="ECO:0000256" key="3">
    <source>
        <dbReference type="ARBA" id="ARBA00022475"/>
    </source>
</evidence>
<evidence type="ECO:0000256" key="8">
    <source>
        <dbReference type="ARBA" id="ARBA00023136"/>
    </source>
</evidence>
<keyword evidence="2 9" id="KW-0813">Transport</keyword>
<sequence length="68" mass="7598">MSTILLFIGFGAQELIFIVLIILLLFGGKKIPELMKGFGKGVKSFRDGMNDIESITKENPEKKVPEKE</sequence>
<keyword evidence="11" id="KW-1185">Reference proteome</keyword>
<proteinExistence type="inferred from homology"/>
<evidence type="ECO:0000256" key="9">
    <source>
        <dbReference type="HAMAP-Rule" id="MF_00236"/>
    </source>
</evidence>
<organism evidence="10 11">
    <name type="scientific">Phocaeicola acetigenes</name>
    <dbReference type="NCBI Taxonomy" id="3016083"/>
    <lineage>
        <taxon>Bacteria</taxon>
        <taxon>Pseudomonadati</taxon>
        <taxon>Bacteroidota</taxon>
        <taxon>Bacteroidia</taxon>
        <taxon>Bacteroidales</taxon>
        <taxon>Bacteroidaceae</taxon>
        <taxon>Phocaeicola</taxon>
    </lineage>
</organism>
<evidence type="ECO:0000313" key="11">
    <source>
        <dbReference type="Proteomes" id="UP001141933"/>
    </source>
</evidence>
<evidence type="ECO:0000256" key="2">
    <source>
        <dbReference type="ARBA" id="ARBA00022448"/>
    </source>
</evidence>
<dbReference type="InterPro" id="IPR003369">
    <property type="entry name" value="TatA/B/E"/>
</dbReference>
<comment type="subcellular location">
    <subcellularLocation>
        <location evidence="1 9">Cell membrane</location>
        <topology evidence="1 9">Single-pass membrane protein</topology>
    </subcellularLocation>
</comment>
<keyword evidence="8 9" id="KW-0472">Membrane</keyword>
<dbReference type="Proteomes" id="UP001141933">
    <property type="component" value="Unassembled WGS sequence"/>
</dbReference>
<comment type="similarity">
    <text evidence="9">Belongs to the TatA/E family.</text>
</comment>
<evidence type="ECO:0000256" key="4">
    <source>
        <dbReference type="ARBA" id="ARBA00022692"/>
    </source>
</evidence>
<dbReference type="HAMAP" id="MF_00236">
    <property type="entry name" value="TatA_E"/>
    <property type="match status" value="1"/>
</dbReference>
<gene>
    <name evidence="9 10" type="primary">tatA</name>
    <name evidence="10" type="ORF">O6P32_07600</name>
</gene>
<dbReference type="Pfam" id="PF02416">
    <property type="entry name" value="TatA_B_E"/>
    <property type="match status" value="1"/>
</dbReference>
<keyword evidence="6 9" id="KW-1133">Transmembrane helix</keyword>
<evidence type="ECO:0000256" key="7">
    <source>
        <dbReference type="ARBA" id="ARBA00023010"/>
    </source>
</evidence>
<dbReference type="PANTHER" id="PTHR42982">
    <property type="entry name" value="SEC-INDEPENDENT PROTEIN TRANSLOCASE PROTEIN TATA"/>
    <property type="match status" value="1"/>
</dbReference>
<comment type="function">
    <text evidence="9">Part of the twin-arginine translocation (Tat) system that transports large folded proteins containing a characteristic twin-arginine motif in their signal peptide across membranes. TatA could form the protein-conducting channel of the Tat system.</text>
</comment>
<evidence type="ECO:0000256" key="5">
    <source>
        <dbReference type="ARBA" id="ARBA00022927"/>
    </source>
</evidence>
<dbReference type="NCBIfam" id="TIGR01411">
    <property type="entry name" value="tatAE"/>
    <property type="match status" value="1"/>
</dbReference>
<reference evidence="10" key="1">
    <citation type="submission" date="2022-12" db="EMBL/GenBank/DDBJ databases">
        <title>Phocaeicola acetigenes sp. nov., isolated feces from a healthy human.</title>
        <authorList>
            <person name="Do H."/>
            <person name="Ha Y.B."/>
            <person name="Kim J.-S."/>
            <person name="Suh M.K."/>
            <person name="Kim H.S."/>
            <person name="Lee J.-S."/>
        </authorList>
    </citation>
    <scope>NUCLEOTIDE SEQUENCE</scope>
    <source>
        <strain evidence="10">KGMB11183</strain>
    </source>
</reference>
<evidence type="ECO:0000313" key="10">
    <source>
        <dbReference type="EMBL" id="MCZ8372571.1"/>
    </source>
</evidence>
<dbReference type="InterPro" id="IPR006312">
    <property type="entry name" value="TatA/E"/>
</dbReference>
<evidence type="ECO:0000256" key="6">
    <source>
        <dbReference type="ARBA" id="ARBA00022989"/>
    </source>
</evidence>
<protein>
    <recommendedName>
        <fullName evidence="9">Sec-independent protein translocase protein TatA</fullName>
    </recommendedName>
</protein>
<dbReference type="PANTHER" id="PTHR42982:SF1">
    <property type="entry name" value="SEC-INDEPENDENT PROTEIN TRANSLOCASE PROTEIN TATA"/>
    <property type="match status" value="1"/>
</dbReference>
<comment type="subunit">
    <text evidence="9">Forms a complex with TatC.</text>
</comment>
<keyword evidence="3 9" id="KW-1003">Cell membrane</keyword>
<feature type="transmembrane region" description="Helical" evidence="9">
    <location>
        <begin position="6"/>
        <end position="26"/>
    </location>
</feature>
<dbReference type="Gene3D" id="1.20.5.3310">
    <property type="match status" value="1"/>
</dbReference>
<dbReference type="EMBL" id="JAPZVM010000005">
    <property type="protein sequence ID" value="MCZ8372571.1"/>
    <property type="molecule type" value="Genomic_DNA"/>
</dbReference>
<accession>A0ABT4PHP0</accession>
<keyword evidence="7 9" id="KW-0811">Translocation</keyword>
<keyword evidence="5 9" id="KW-0653">Protein transport</keyword>